<comment type="subcellular location">
    <subcellularLocation>
        <location evidence="1">Nucleus</location>
        <location evidence="1">Nucleolus</location>
    </subcellularLocation>
</comment>
<dbReference type="GO" id="GO:0005730">
    <property type="term" value="C:nucleolus"/>
    <property type="evidence" value="ECO:0007669"/>
    <property type="project" value="UniProtKB-SubCell"/>
</dbReference>
<dbReference type="EMBL" id="HBFM01023090">
    <property type="protein sequence ID" value="CAD8780588.1"/>
    <property type="molecule type" value="Transcribed_RNA"/>
</dbReference>
<feature type="region of interest" description="Disordered" evidence="4">
    <location>
        <begin position="94"/>
        <end position="122"/>
    </location>
</feature>
<dbReference type="GO" id="GO:0030686">
    <property type="term" value="C:90S preribosome"/>
    <property type="evidence" value="ECO:0007669"/>
    <property type="project" value="InterPro"/>
</dbReference>
<evidence type="ECO:0000256" key="1">
    <source>
        <dbReference type="ARBA" id="ARBA00004604"/>
    </source>
</evidence>
<sequence length="158" mass="17761">MVKRAKVGGGKRYAAKNRTKKEEENQVENKIPYTPSHLKKKVGKKISFLNKVEASHKALAAAKAGIKKDKKKTLHNLKTLGAALQEIEKSHVTDQVQKVEVKSEKQKPNVKTEKVKSSKQRQNLVASECGRLSAVLNHPLYKKNPFQALTNHLKSQFK</sequence>
<dbReference type="PANTHER" id="PTHR31109:SF2">
    <property type="entry name" value="RIBOSOME BIOGENESIS PROTEIN SLX9 HOMOLOG"/>
    <property type="match status" value="1"/>
</dbReference>
<comment type="similarity">
    <text evidence="2">Belongs to the SLX9 family.</text>
</comment>
<keyword evidence="3" id="KW-0539">Nucleus</keyword>
<name>A0A7S0V9I4_9CHLO</name>
<proteinExistence type="inferred from homology"/>
<dbReference type="Pfam" id="PF15341">
    <property type="entry name" value="SLX9"/>
    <property type="match status" value="1"/>
</dbReference>
<evidence type="ECO:0000256" key="4">
    <source>
        <dbReference type="SAM" id="MobiDB-lite"/>
    </source>
</evidence>
<dbReference type="GO" id="GO:0030688">
    <property type="term" value="C:preribosome, small subunit precursor"/>
    <property type="evidence" value="ECO:0007669"/>
    <property type="project" value="InterPro"/>
</dbReference>
<evidence type="ECO:0000256" key="2">
    <source>
        <dbReference type="ARBA" id="ARBA00011022"/>
    </source>
</evidence>
<feature type="region of interest" description="Disordered" evidence="4">
    <location>
        <begin position="1"/>
        <end position="28"/>
    </location>
</feature>
<reference evidence="5" key="1">
    <citation type="submission" date="2021-01" db="EMBL/GenBank/DDBJ databases">
        <authorList>
            <person name="Corre E."/>
            <person name="Pelletier E."/>
            <person name="Niang G."/>
            <person name="Scheremetjew M."/>
            <person name="Finn R."/>
            <person name="Kale V."/>
            <person name="Holt S."/>
            <person name="Cochrane G."/>
            <person name="Meng A."/>
            <person name="Brown T."/>
            <person name="Cohen L."/>
        </authorList>
    </citation>
    <scope>NUCLEOTIDE SEQUENCE</scope>
    <source>
        <strain evidence="5">SAG 63-3</strain>
    </source>
</reference>
<dbReference type="AlphaFoldDB" id="A0A7S0V9I4"/>
<feature type="compositionally biased region" description="Basic and acidic residues" evidence="4">
    <location>
        <begin position="94"/>
        <end position="116"/>
    </location>
</feature>
<evidence type="ECO:0000256" key="3">
    <source>
        <dbReference type="ARBA" id="ARBA00023242"/>
    </source>
</evidence>
<protein>
    <recommendedName>
        <fullName evidence="6">Ribosome biogenesis protein SLX9</fullName>
    </recommendedName>
</protein>
<organism evidence="5">
    <name type="scientific">Polytomella parva</name>
    <dbReference type="NCBI Taxonomy" id="51329"/>
    <lineage>
        <taxon>Eukaryota</taxon>
        <taxon>Viridiplantae</taxon>
        <taxon>Chlorophyta</taxon>
        <taxon>core chlorophytes</taxon>
        <taxon>Chlorophyceae</taxon>
        <taxon>CS clade</taxon>
        <taxon>Chlamydomonadales</taxon>
        <taxon>Chlamydomonadaceae</taxon>
        <taxon>Polytomella</taxon>
    </lineage>
</organism>
<evidence type="ECO:0000313" key="5">
    <source>
        <dbReference type="EMBL" id="CAD8780588.1"/>
    </source>
</evidence>
<accession>A0A7S0V9I4</accession>
<gene>
    <name evidence="5" type="ORF">PPAR00522_LOCUS14967</name>
</gene>
<dbReference type="InterPro" id="IPR028160">
    <property type="entry name" value="Slx9-like"/>
</dbReference>
<evidence type="ECO:0008006" key="6">
    <source>
        <dbReference type="Google" id="ProtNLM"/>
    </source>
</evidence>
<dbReference type="GO" id="GO:0000462">
    <property type="term" value="P:maturation of SSU-rRNA from tricistronic rRNA transcript (SSU-rRNA, 5.8S rRNA, LSU-rRNA)"/>
    <property type="evidence" value="ECO:0007669"/>
    <property type="project" value="InterPro"/>
</dbReference>
<dbReference type="PANTHER" id="PTHR31109">
    <property type="entry name" value="PROTEIN FAM207A"/>
    <property type="match status" value="1"/>
</dbReference>